<dbReference type="InterPro" id="IPR002110">
    <property type="entry name" value="Ankyrin_rpt"/>
</dbReference>
<dbReference type="EMBL" id="CAKKTJ010000299">
    <property type="protein sequence ID" value="CAH0479347.1"/>
    <property type="molecule type" value="Genomic_DNA"/>
</dbReference>
<feature type="domain" description="RING-type" evidence="7">
    <location>
        <begin position="391"/>
        <end position="430"/>
    </location>
</feature>
<protein>
    <recommendedName>
        <fullName evidence="12">RING-type domain-containing protein</fullName>
    </recommendedName>
</protein>
<dbReference type="InterPro" id="IPR001849">
    <property type="entry name" value="PH_domain"/>
</dbReference>
<evidence type="ECO:0000313" key="9">
    <source>
        <dbReference type="EMBL" id="CAH0517176.1"/>
    </source>
</evidence>
<dbReference type="Gene3D" id="3.30.40.10">
    <property type="entry name" value="Zinc/RING finger domain, C3HC4 (zinc finger)"/>
    <property type="match status" value="1"/>
</dbReference>
<dbReference type="PROSITE" id="PS50089">
    <property type="entry name" value="ZF_RING_2"/>
    <property type="match status" value="1"/>
</dbReference>
<accession>A0AAU9KYM2</accession>
<feature type="region of interest" description="Disordered" evidence="5">
    <location>
        <begin position="269"/>
        <end position="311"/>
    </location>
</feature>
<evidence type="ECO:0000256" key="1">
    <source>
        <dbReference type="ARBA" id="ARBA00022737"/>
    </source>
</evidence>
<keyword evidence="4" id="KW-0479">Metal-binding</keyword>
<dbReference type="PANTHER" id="PTHR24171:SF9">
    <property type="entry name" value="ANKYRIN REPEAT DOMAIN-CONTAINING PROTEIN 39"/>
    <property type="match status" value="1"/>
</dbReference>
<dbReference type="CDD" id="cd00821">
    <property type="entry name" value="PH"/>
    <property type="match status" value="1"/>
</dbReference>
<dbReference type="AlphaFoldDB" id="A0AAU9KYM2"/>
<dbReference type="InterPro" id="IPR001841">
    <property type="entry name" value="Znf_RING"/>
</dbReference>
<dbReference type="Gene3D" id="1.25.40.20">
    <property type="entry name" value="Ankyrin repeat-containing domain"/>
    <property type="match status" value="1"/>
</dbReference>
<dbReference type="SMART" id="SM00248">
    <property type="entry name" value="ANK"/>
    <property type="match status" value="3"/>
</dbReference>
<dbReference type="GO" id="GO:0008270">
    <property type="term" value="F:zinc ion binding"/>
    <property type="evidence" value="ECO:0007669"/>
    <property type="project" value="UniProtKB-KW"/>
</dbReference>
<evidence type="ECO:0000259" key="6">
    <source>
        <dbReference type="PROSITE" id="PS50003"/>
    </source>
</evidence>
<dbReference type="Pfam" id="PF13857">
    <property type="entry name" value="Ank_5"/>
    <property type="match status" value="1"/>
</dbReference>
<feature type="repeat" description="ANK" evidence="3">
    <location>
        <begin position="47"/>
        <end position="80"/>
    </location>
</feature>
<comment type="caution">
    <text evidence="8">The sequence shown here is derived from an EMBL/GenBank/DDBJ whole genome shotgun (WGS) entry which is preliminary data.</text>
</comment>
<dbReference type="Proteomes" id="UP001160483">
    <property type="component" value="Unassembled WGS sequence"/>
</dbReference>
<keyword evidence="4" id="KW-0862">Zinc</keyword>
<proteinExistence type="predicted"/>
<gene>
    <name evidence="9" type="ORF">PBS001_LOCUS3802</name>
    <name evidence="8" type="ORF">PBS003_LOCUS5993</name>
</gene>
<evidence type="ECO:0008006" key="12">
    <source>
        <dbReference type="Google" id="ProtNLM"/>
    </source>
</evidence>
<name>A0AAU9KYM2_9STRA</name>
<dbReference type="PROSITE" id="PS50088">
    <property type="entry name" value="ANK_REPEAT"/>
    <property type="match status" value="2"/>
</dbReference>
<reference evidence="8 10" key="1">
    <citation type="submission" date="2021-11" db="EMBL/GenBank/DDBJ databases">
        <authorList>
            <person name="Islam A."/>
            <person name="Islam S."/>
            <person name="Flora M.S."/>
            <person name="Rahman M."/>
            <person name="Ziaur R.M."/>
            <person name="Epstein J.H."/>
            <person name="Hassan M."/>
            <person name="Klassen M."/>
            <person name="Woodard K."/>
            <person name="Webb A."/>
            <person name="Webby R.J."/>
            <person name="El Zowalaty M.E."/>
        </authorList>
    </citation>
    <scope>NUCLEOTIDE SEQUENCE</scope>
    <source>
        <strain evidence="9">Pbs1</strain>
        <strain evidence="8">Pbs3</strain>
    </source>
</reference>
<keyword evidence="4" id="KW-0863">Zinc-finger</keyword>
<dbReference type="Gene3D" id="2.30.29.30">
    <property type="entry name" value="Pleckstrin-homology domain (PH domain)/Phosphotyrosine-binding domain (PTB)"/>
    <property type="match status" value="1"/>
</dbReference>
<evidence type="ECO:0000259" key="7">
    <source>
        <dbReference type="PROSITE" id="PS50089"/>
    </source>
</evidence>
<dbReference type="PANTHER" id="PTHR24171">
    <property type="entry name" value="ANKYRIN REPEAT DOMAIN-CONTAINING PROTEIN 39-RELATED"/>
    <property type="match status" value="1"/>
</dbReference>
<dbReference type="Proteomes" id="UP001158986">
    <property type="component" value="Unassembled WGS sequence"/>
</dbReference>
<dbReference type="PROSITE" id="PS50003">
    <property type="entry name" value="PH_DOMAIN"/>
    <property type="match status" value="1"/>
</dbReference>
<dbReference type="SUPFAM" id="SSF50729">
    <property type="entry name" value="PH domain-like"/>
    <property type="match status" value="1"/>
</dbReference>
<evidence type="ECO:0000313" key="11">
    <source>
        <dbReference type="Proteomes" id="UP001160483"/>
    </source>
</evidence>
<keyword evidence="2 3" id="KW-0040">ANK repeat</keyword>
<dbReference type="Pfam" id="PF00169">
    <property type="entry name" value="PH"/>
    <property type="match status" value="1"/>
</dbReference>
<dbReference type="EMBL" id="CAKLCB010000228">
    <property type="protein sequence ID" value="CAH0517176.1"/>
    <property type="molecule type" value="Genomic_DNA"/>
</dbReference>
<evidence type="ECO:0000313" key="8">
    <source>
        <dbReference type="EMBL" id="CAH0479347.1"/>
    </source>
</evidence>
<organism evidence="8 11">
    <name type="scientific">Peronospora belbahrii</name>
    <dbReference type="NCBI Taxonomy" id="622444"/>
    <lineage>
        <taxon>Eukaryota</taxon>
        <taxon>Sar</taxon>
        <taxon>Stramenopiles</taxon>
        <taxon>Oomycota</taxon>
        <taxon>Peronosporomycetes</taxon>
        <taxon>Peronosporales</taxon>
        <taxon>Peronosporaceae</taxon>
        <taxon>Peronospora</taxon>
    </lineage>
</organism>
<dbReference type="Pfam" id="PF13920">
    <property type="entry name" value="zf-C3HC4_3"/>
    <property type="match status" value="1"/>
</dbReference>
<evidence type="ECO:0000256" key="3">
    <source>
        <dbReference type="PROSITE-ProRule" id="PRU00023"/>
    </source>
</evidence>
<evidence type="ECO:0000313" key="10">
    <source>
        <dbReference type="Proteomes" id="UP001158986"/>
    </source>
</evidence>
<dbReference type="InterPro" id="IPR013083">
    <property type="entry name" value="Znf_RING/FYVE/PHD"/>
</dbReference>
<evidence type="ECO:0000256" key="2">
    <source>
        <dbReference type="ARBA" id="ARBA00023043"/>
    </source>
</evidence>
<feature type="domain" description="PH" evidence="6">
    <location>
        <begin position="140"/>
        <end position="271"/>
    </location>
</feature>
<dbReference type="SMART" id="SM00184">
    <property type="entry name" value="RING"/>
    <property type="match status" value="1"/>
</dbReference>
<keyword evidence="10" id="KW-1185">Reference proteome</keyword>
<dbReference type="SUPFAM" id="SSF57850">
    <property type="entry name" value="RING/U-box"/>
    <property type="match status" value="1"/>
</dbReference>
<feature type="repeat" description="ANK" evidence="3">
    <location>
        <begin position="83"/>
        <end position="115"/>
    </location>
</feature>
<dbReference type="PROSITE" id="PS50297">
    <property type="entry name" value="ANK_REP_REGION"/>
    <property type="match status" value="2"/>
</dbReference>
<dbReference type="InterPro" id="IPR011993">
    <property type="entry name" value="PH-like_dom_sf"/>
</dbReference>
<dbReference type="SUPFAM" id="SSF48403">
    <property type="entry name" value="Ankyrin repeat"/>
    <property type="match status" value="1"/>
</dbReference>
<evidence type="ECO:0000256" key="4">
    <source>
        <dbReference type="PROSITE-ProRule" id="PRU00175"/>
    </source>
</evidence>
<evidence type="ECO:0000256" key="5">
    <source>
        <dbReference type="SAM" id="MobiDB-lite"/>
    </source>
</evidence>
<dbReference type="CDD" id="cd23129">
    <property type="entry name" value="RING-HC_XBAT35-like"/>
    <property type="match status" value="1"/>
</dbReference>
<dbReference type="InterPro" id="IPR036770">
    <property type="entry name" value="Ankyrin_rpt-contain_sf"/>
</dbReference>
<feature type="compositionally biased region" description="Low complexity" evidence="5">
    <location>
        <begin position="275"/>
        <end position="297"/>
    </location>
</feature>
<dbReference type="SMART" id="SM00233">
    <property type="entry name" value="PH"/>
    <property type="match status" value="1"/>
</dbReference>
<keyword evidence="1" id="KW-0677">Repeat</keyword>
<sequence length="441" mass="48503">MGTRSKKEVALWRIAKNCNAVKLQQFLLSNESDDDIQDLLDLPHPVKGTTPLMIAASKKYGADTVRGLLDLGADLHVTDTGKHQNTALHYAAYNNRVVQLELLLEAGADVLALNGKGHTALDVARLRGRKEAAAALTSRLEMHSDWLYLRSKSMLGFWRRRWCVLLACNSKCTATELCIFRSPDKVRPEAVLWQDSLTTNCTALVGEKKNGFKLDTRVVYQKLRCRRYSRYKSSGRTHAQKANLQPREYVFACDTGSSRDAWMRALENQQRGTNATVSSTHTSSSHRSSARSRAATVDSPPLPSVGSPVELSRNFDTSAQADEPGLLVTFGPVQPTARASAPTLVEDGNDFVWRDVPASLSSRDQETLLQTTVITISSDPNEPEPLVRGRCIVCVENHRDSVCIPCGHVAGCYGCIRAVTQESSSCPVCRAHVDGVVRIRG</sequence>